<proteinExistence type="inferred from homology"/>
<gene>
    <name evidence="8" type="primary">LOC106820208</name>
</gene>
<keyword evidence="4 6" id="KW-0325">Glycoprotein</keyword>
<dbReference type="PROSITE" id="PS52011">
    <property type="entry name" value="PEPTIDASE_M2"/>
    <property type="match status" value="1"/>
</dbReference>
<protein>
    <recommendedName>
        <fullName evidence="6">Angiotensin-converting enzyme</fullName>
        <ecNumber evidence="6">3.4.-.-</ecNumber>
    </recommendedName>
</protein>
<evidence type="ECO:0000256" key="1">
    <source>
        <dbReference type="ARBA" id="ARBA00008139"/>
    </source>
</evidence>
<keyword evidence="6" id="KW-0378">Hydrolase</keyword>
<comment type="similarity">
    <text evidence="1 5 6">Belongs to the peptidase M2 family.</text>
</comment>
<reference evidence="8" key="1">
    <citation type="submission" date="2025-08" db="UniProtKB">
        <authorList>
            <consortium name="RefSeq"/>
        </authorList>
    </citation>
    <scope>IDENTIFICATION</scope>
</reference>
<dbReference type="PANTHER" id="PTHR10514:SF27">
    <property type="entry name" value="ANGIOTENSIN-CONVERTING ENZYME"/>
    <property type="match status" value="1"/>
</dbReference>
<evidence type="ECO:0000313" key="7">
    <source>
        <dbReference type="Proteomes" id="UP000695022"/>
    </source>
</evidence>
<name>A0ABM1F712_PRICU</name>
<keyword evidence="2" id="KW-0732">Signal</keyword>
<evidence type="ECO:0000256" key="5">
    <source>
        <dbReference type="PROSITE-ProRule" id="PRU01355"/>
    </source>
</evidence>
<evidence type="ECO:0000256" key="3">
    <source>
        <dbReference type="ARBA" id="ARBA00023157"/>
    </source>
</evidence>
<evidence type="ECO:0000256" key="2">
    <source>
        <dbReference type="ARBA" id="ARBA00022729"/>
    </source>
</evidence>
<comment type="cofactor">
    <cofactor evidence="6">
        <name>Zn(2+)</name>
        <dbReference type="ChEBI" id="CHEBI:29105"/>
    </cofactor>
    <text evidence="6">Binds 1 zinc ion per subunit.</text>
</comment>
<keyword evidence="6" id="KW-0479">Metal-binding</keyword>
<keyword evidence="6" id="KW-0121">Carboxypeptidase</keyword>
<organism evidence="7 8">
    <name type="scientific">Priapulus caudatus</name>
    <name type="common">Priapulid worm</name>
    <dbReference type="NCBI Taxonomy" id="37621"/>
    <lineage>
        <taxon>Eukaryota</taxon>
        <taxon>Metazoa</taxon>
        <taxon>Ecdysozoa</taxon>
        <taxon>Scalidophora</taxon>
        <taxon>Priapulida</taxon>
        <taxon>Priapulimorpha</taxon>
        <taxon>Priapulimorphida</taxon>
        <taxon>Priapulidae</taxon>
        <taxon>Priapulus</taxon>
    </lineage>
</organism>
<dbReference type="SUPFAM" id="SSF55486">
    <property type="entry name" value="Metalloproteases ('zincins'), catalytic domain"/>
    <property type="match status" value="1"/>
</dbReference>
<evidence type="ECO:0000256" key="4">
    <source>
        <dbReference type="ARBA" id="ARBA00023180"/>
    </source>
</evidence>
<keyword evidence="3" id="KW-1015">Disulfide bond</keyword>
<dbReference type="RefSeq" id="XP_014680233.1">
    <property type="nucleotide sequence ID" value="XM_014824747.1"/>
</dbReference>
<accession>A0ABM1F712</accession>
<keyword evidence="6" id="KW-0862">Zinc</keyword>
<dbReference type="GeneID" id="106820208"/>
<keyword evidence="7" id="KW-1185">Reference proteome</keyword>
<dbReference type="EC" id="3.4.-.-" evidence="6"/>
<dbReference type="InterPro" id="IPR001548">
    <property type="entry name" value="Peptidase_M2"/>
</dbReference>
<dbReference type="PRINTS" id="PR00791">
    <property type="entry name" value="PEPDIPTASEA"/>
</dbReference>
<dbReference type="Pfam" id="PF01401">
    <property type="entry name" value="Peptidase_M2"/>
    <property type="match status" value="1"/>
</dbReference>
<comment type="caution">
    <text evidence="5">Lacks conserved residue(s) required for the propagation of feature annotation.</text>
</comment>
<dbReference type="PANTHER" id="PTHR10514">
    <property type="entry name" value="ANGIOTENSIN-CONVERTING ENZYME"/>
    <property type="match status" value="1"/>
</dbReference>
<evidence type="ECO:0000313" key="8">
    <source>
        <dbReference type="RefSeq" id="XP_014680233.1"/>
    </source>
</evidence>
<keyword evidence="6" id="KW-0482">Metalloprotease</keyword>
<evidence type="ECO:0000256" key="6">
    <source>
        <dbReference type="RuleBase" id="RU361144"/>
    </source>
</evidence>
<dbReference type="Proteomes" id="UP000695022">
    <property type="component" value="Unplaced"/>
</dbReference>
<keyword evidence="6" id="KW-0645">Protease</keyword>
<sequence length="82" mass="9752">MSLSVETPGHLHKIGLLEEAQDDHEADINFLMSVALQKIAFLPFGYLMDLYRWNIFEGNYTHSEYNARWWQHRCETARDRSH</sequence>